<feature type="domain" description="Periplasmic binding protein" evidence="5">
    <location>
        <begin position="45"/>
        <end position="301"/>
    </location>
</feature>
<dbReference type="PANTHER" id="PTHR46847:SF1">
    <property type="entry name" value="D-ALLOSE-BINDING PERIPLASMIC PROTEIN-RELATED"/>
    <property type="match status" value="1"/>
</dbReference>
<evidence type="ECO:0000256" key="2">
    <source>
        <dbReference type="ARBA" id="ARBA00007639"/>
    </source>
</evidence>
<feature type="signal peptide" evidence="4">
    <location>
        <begin position="1"/>
        <end position="25"/>
    </location>
</feature>
<organism evidence="6 7">
    <name type="scientific">Microbacterium ureisolvens</name>
    <dbReference type="NCBI Taxonomy" id="2781186"/>
    <lineage>
        <taxon>Bacteria</taxon>
        <taxon>Bacillati</taxon>
        <taxon>Actinomycetota</taxon>
        <taxon>Actinomycetes</taxon>
        <taxon>Micrococcales</taxon>
        <taxon>Microbacteriaceae</taxon>
        <taxon>Microbacterium</taxon>
    </lineage>
</organism>
<feature type="chain" id="PRO_5047016649" evidence="4">
    <location>
        <begin position="26"/>
        <end position="336"/>
    </location>
</feature>
<proteinExistence type="inferred from homology"/>
<dbReference type="InterPro" id="IPR025997">
    <property type="entry name" value="SBP_2_dom"/>
</dbReference>
<gene>
    <name evidence="6" type="ORF">JNB61_11755</name>
</gene>
<evidence type="ECO:0000313" key="7">
    <source>
        <dbReference type="Proteomes" id="UP000777440"/>
    </source>
</evidence>
<dbReference type="RefSeq" id="WP_220289255.1">
    <property type="nucleotide sequence ID" value="NZ_JAEUAX010000005.1"/>
</dbReference>
<evidence type="ECO:0000313" key="6">
    <source>
        <dbReference type="EMBL" id="MBW9110448.1"/>
    </source>
</evidence>
<keyword evidence="7" id="KW-1185">Reference proteome</keyword>
<accession>A0ABS7HZE6</accession>
<dbReference type="Pfam" id="PF13407">
    <property type="entry name" value="Peripla_BP_4"/>
    <property type="match status" value="1"/>
</dbReference>
<dbReference type="PANTHER" id="PTHR46847">
    <property type="entry name" value="D-ALLOSE-BINDING PERIPLASMIC PROTEIN-RELATED"/>
    <property type="match status" value="1"/>
</dbReference>
<evidence type="ECO:0000256" key="3">
    <source>
        <dbReference type="ARBA" id="ARBA00022729"/>
    </source>
</evidence>
<reference evidence="6 7" key="1">
    <citation type="journal article" date="2021" name="MBio">
        <title>Poor Competitiveness of Bradyrhizobium in Pigeon Pea Root Colonization in Indian Soils.</title>
        <authorList>
            <person name="Chalasani D."/>
            <person name="Basu A."/>
            <person name="Pullabhotla S.V.S.R.N."/>
            <person name="Jorrin B."/>
            <person name="Neal A.L."/>
            <person name="Poole P.S."/>
            <person name="Podile A.R."/>
            <person name="Tkacz A."/>
        </authorList>
    </citation>
    <scope>NUCLEOTIDE SEQUENCE [LARGE SCALE GENOMIC DNA]</scope>
    <source>
        <strain evidence="6 7">HU12</strain>
    </source>
</reference>
<protein>
    <submittedName>
        <fullName evidence="6">Substrate-binding domain-containing protein</fullName>
    </submittedName>
</protein>
<evidence type="ECO:0000256" key="4">
    <source>
        <dbReference type="SAM" id="SignalP"/>
    </source>
</evidence>
<comment type="subcellular location">
    <subcellularLocation>
        <location evidence="1">Cell envelope</location>
    </subcellularLocation>
</comment>
<dbReference type="Proteomes" id="UP000777440">
    <property type="component" value="Unassembled WGS sequence"/>
</dbReference>
<evidence type="ECO:0000259" key="5">
    <source>
        <dbReference type="Pfam" id="PF13407"/>
    </source>
</evidence>
<sequence>MISFDVRGRFLTAVVAVVAASVALAACTPSDAAPDASPEGEAFTVAYVPGVTQNSYFDTVKRGMEKIAADNNITIIHQGSPNFDPVEQTAVLNAVLAQAPDLLIVAPSDPVSMRAPIERFINADIPVITVDQVLENSEGIVSSIYGDSRQGGELAGAEMAEQIDGSGTVAIINVVSGVTVLDERVEGFIDALADAAPDVTIAPVQEAGSSPSGSEAVTRSLLLAYPDLKGIYGVTEVNAEGAAAALRAQNRSGDIPVIAYDGTPLEVEYLEDGLLQYLIVQQAAKTGELAMQYAVDYLSGDTSSIEKLVTLPTVGVGADDLDDPAVQAVLYGPAIS</sequence>
<name>A0ABS7HZE6_9MICO</name>
<dbReference type="SUPFAM" id="SSF53822">
    <property type="entry name" value="Periplasmic binding protein-like I"/>
    <property type="match status" value="1"/>
</dbReference>
<keyword evidence="3 4" id="KW-0732">Signal</keyword>
<dbReference type="EMBL" id="JAEUAX010000005">
    <property type="protein sequence ID" value="MBW9110448.1"/>
    <property type="molecule type" value="Genomic_DNA"/>
</dbReference>
<dbReference type="InterPro" id="IPR028082">
    <property type="entry name" value="Peripla_BP_I"/>
</dbReference>
<comment type="caution">
    <text evidence="6">The sequence shown here is derived from an EMBL/GenBank/DDBJ whole genome shotgun (WGS) entry which is preliminary data.</text>
</comment>
<evidence type="ECO:0000256" key="1">
    <source>
        <dbReference type="ARBA" id="ARBA00004196"/>
    </source>
</evidence>
<dbReference type="Gene3D" id="3.40.50.2300">
    <property type="match status" value="2"/>
</dbReference>
<dbReference type="PROSITE" id="PS51257">
    <property type="entry name" value="PROKAR_LIPOPROTEIN"/>
    <property type="match status" value="1"/>
</dbReference>
<comment type="similarity">
    <text evidence="2">Belongs to the bacterial solute-binding protein 2 family.</text>
</comment>